<evidence type="ECO:0000256" key="3">
    <source>
        <dbReference type="ARBA" id="ARBA00022516"/>
    </source>
</evidence>
<evidence type="ECO:0000256" key="10">
    <source>
        <dbReference type="ARBA" id="ARBA00023209"/>
    </source>
</evidence>
<protein>
    <recommendedName>
        <fullName evidence="12">Digeranylgeranylglyceryl phosphate synthase</fullName>
        <shortName evidence="12">DGGGP synthase</shortName>
        <shortName evidence="12">DGGGPS</shortName>
        <ecNumber evidence="12">2.5.1.42</ecNumber>
    </recommendedName>
    <alternativeName>
        <fullName evidence="12">(S)-2,3-di-O-geranylgeranylglyceryl phosphate synthase</fullName>
    </alternativeName>
    <alternativeName>
        <fullName evidence="12">Geranylgeranylglycerol-phosphate geranylgeranyltransferase</fullName>
    </alternativeName>
</protein>
<proteinExistence type="inferred from homology"/>
<feature type="transmembrane region" description="Helical" evidence="12">
    <location>
        <begin position="189"/>
        <end position="207"/>
    </location>
</feature>
<accession>A0A8T5V264</accession>
<evidence type="ECO:0000256" key="8">
    <source>
        <dbReference type="ARBA" id="ARBA00023098"/>
    </source>
</evidence>
<dbReference type="PANTHER" id="PTHR42723:SF1">
    <property type="entry name" value="CHLOROPHYLL SYNTHASE, CHLOROPLASTIC"/>
    <property type="match status" value="1"/>
</dbReference>
<comment type="pathway">
    <text evidence="12">Membrane lipid metabolism; glycerophospholipid metabolism.</text>
</comment>
<reference evidence="14" key="1">
    <citation type="journal article" date="2022" name="Microbiol. Resour. Announc.">
        <title>Draft Genome Sequence of a Methanogenic Archaeon from West Spitsbergen Permafrost.</title>
        <authorList>
            <person name="Trubitsyn V."/>
            <person name="Rivkina E."/>
            <person name="Shcherbakova V."/>
        </authorList>
    </citation>
    <scope>NUCLEOTIDE SEQUENCE [LARGE SCALE GENOMIC DNA]</scope>
    <source>
        <strain evidence="14">VT</strain>
    </source>
</reference>
<organism evidence="13 14">
    <name type="scientific">Methanobacterium spitsbergense</name>
    <dbReference type="NCBI Taxonomy" id="2874285"/>
    <lineage>
        <taxon>Archaea</taxon>
        <taxon>Methanobacteriati</taxon>
        <taxon>Methanobacteriota</taxon>
        <taxon>Methanomada group</taxon>
        <taxon>Methanobacteria</taxon>
        <taxon>Methanobacteriales</taxon>
        <taxon>Methanobacteriaceae</taxon>
        <taxon>Methanobacterium</taxon>
    </lineage>
</organism>
<comment type="cofactor">
    <cofactor evidence="12">
        <name>Mg(2+)</name>
        <dbReference type="ChEBI" id="CHEBI:18420"/>
    </cofactor>
</comment>
<evidence type="ECO:0000256" key="12">
    <source>
        <dbReference type="HAMAP-Rule" id="MF_01286"/>
    </source>
</evidence>
<sequence>MNAYLEILRPFNALMGVIAVLLVAIIVGNFTIYVPIACFIVFIFTGAGNVINDYVDHNIDAINKPERPIPSGRISLKTAAIYSITLFIISTIMAVIIGPIPGIIVVLSAILMFLYAYRLKKSLLIGNLSIAFLTGLCFVFAGLVLDAVIISILLGFFAFLMTMAREIVKDMEDVEGDSAEGAKTFPIQFGMRASSILAAFFMILASITSPALYFIGIFNVIYLIVLIFAMGLFIACAVSILQNQSIENTRIVSKRIKIGMAIVFIAFALGSPIIPNIIHMIY</sequence>
<evidence type="ECO:0000313" key="14">
    <source>
        <dbReference type="Proteomes" id="UP000825933"/>
    </source>
</evidence>
<keyword evidence="14" id="KW-1185">Reference proteome</keyword>
<evidence type="ECO:0000256" key="7">
    <source>
        <dbReference type="ARBA" id="ARBA00022989"/>
    </source>
</evidence>
<dbReference type="NCBIfam" id="NF009523">
    <property type="entry name" value="PRK12884.1"/>
    <property type="match status" value="1"/>
</dbReference>
<comment type="similarity">
    <text evidence="12">Belongs to the UbiA prenyltransferase family. DGGGP synthase subfamily.</text>
</comment>
<evidence type="ECO:0000256" key="6">
    <source>
        <dbReference type="ARBA" id="ARBA00022842"/>
    </source>
</evidence>
<dbReference type="Proteomes" id="UP000825933">
    <property type="component" value="Unassembled WGS sequence"/>
</dbReference>
<feature type="transmembrane region" description="Helical" evidence="12">
    <location>
        <begin position="213"/>
        <end position="241"/>
    </location>
</feature>
<name>A0A8T5V264_9EURY</name>
<dbReference type="InterPro" id="IPR044878">
    <property type="entry name" value="UbiA_sf"/>
</dbReference>
<dbReference type="RefSeq" id="WP_223791547.1">
    <property type="nucleotide sequence ID" value="NZ_JAIOUQ010000009.1"/>
</dbReference>
<evidence type="ECO:0000256" key="9">
    <source>
        <dbReference type="ARBA" id="ARBA00023136"/>
    </source>
</evidence>
<dbReference type="GO" id="GO:0000287">
    <property type="term" value="F:magnesium ion binding"/>
    <property type="evidence" value="ECO:0007669"/>
    <property type="project" value="UniProtKB-UniRule"/>
</dbReference>
<dbReference type="PANTHER" id="PTHR42723">
    <property type="entry name" value="CHLOROPHYLL SYNTHASE"/>
    <property type="match status" value="1"/>
</dbReference>
<comment type="caution">
    <text evidence="13">The sequence shown here is derived from an EMBL/GenBank/DDBJ whole genome shotgun (WGS) entry which is preliminary data.</text>
</comment>
<dbReference type="GO" id="GO:0047295">
    <property type="term" value="F:geranylgeranylglycerol-phosphate geranylgeranyltransferase activity"/>
    <property type="evidence" value="ECO:0007669"/>
    <property type="project" value="UniProtKB-UniRule"/>
</dbReference>
<dbReference type="Gene3D" id="1.10.357.140">
    <property type="entry name" value="UbiA prenyltransferase"/>
    <property type="match status" value="1"/>
</dbReference>
<comment type="catalytic activity">
    <reaction evidence="12">
        <text>sn-3-O-(geranylgeranyl)glycerol 1-phosphate + (2E,6E,10E)-geranylgeranyl diphosphate = 2,3-bis-O-(geranylgeranyl)-sn-glycerol 1-phosphate + diphosphate</text>
        <dbReference type="Rhea" id="RHEA:18109"/>
        <dbReference type="ChEBI" id="CHEBI:33019"/>
        <dbReference type="ChEBI" id="CHEBI:57677"/>
        <dbReference type="ChEBI" id="CHEBI:58756"/>
        <dbReference type="ChEBI" id="CHEBI:58837"/>
        <dbReference type="EC" id="2.5.1.42"/>
    </reaction>
</comment>
<keyword evidence="2 12" id="KW-1003">Cell membrane</keyword>
<evidence type="ECO:0000313" key="13">
    <source>
        <dbReference type="EMBL" id="MBZ2165951.1"/>
    </source>
</evidence>
<feature type="transmembrane region" description="Helical" evidence="12">
    <location>
        <begin position="7"/>
        <end position="26"/>
    </location>
</feature>
<keyword evidence="11 12" id="KW-1208">Phospholipid metabolism</keyword>
<dbReference type="InterPro" id="IPR000537">
    <property type="entry name" value="UbiA_prenyltransferase"/>
</dbReference>
<dbReference type="Gene3D" id="1.20.120.1780">
    <property type="entry name" value="UbiA prenyltransferase"/>
    <property type="match status" value="1"/>
</dbReference>
<gene>
    <name evidence="13" type="ORF">K8N75_07865</name>
</gene>
<keyword evidence="6 12" id="KW-0460">Magnesium</keyword>
<keyword evidence="3 12" id="KW-0444">Lipid biosynthesis</keyword>
<feature type="transmembrane region" description="Helical" evidence="12">
    <location>
        <begin position="149"/>
        <end position="168"/>
    </location>
</feature>
<evidence type="ECO:0000256" key="4">
    <source>
        <dbReference type="ARBA" id="ARBA00022679"/>
    </source>
</evidence>
<feature type="transmembrane region" description="Helical" evidence="12">
    <location>
        <begin position="32"/>
        <end position="55"/>
    </location>
</feature>
<keyword evidence="5 12" id="KW-0812">Transmembrane</keyword>
<comment type="function">
    <text evidence="12">Prenyltransferase that catalyzes the transfer of the geranylgeranyl moiety of geranylgeranyl diphosphate (GGPP) to the C2 hydroxyl of (S)-3-O-geranylgeranylglyceryl phosphate (GGGP). This reaction is the second ether-bond-formation step in the biosynthesis of archaeal membrane lipids.</text>
</comment>
<dbReference type="GO" id="GO:0046474">
    <property type="term" value="P:glycerophospholipid biosynthetic process"/>
    <property type="evidence" value="ECO:0007669"/>
    <property type="project" value="UniProtKB-UniRule"/>
</dbReference>
<keyword evidence="4 12" id="KW-0808">Transferase</keyword>
<evidence type="ECO:0000256" key="5">
    <source>
        <dbReference type="ARBA" id="ARBA00022692"/>
    </source>
</evidence>
<dbReference type="Pfam" id="PF01040">
    <property type="entry name" value="UbiA"/>
    <property type="match status" value="1"/>
</dbReference>
<evidence type="ECO:0000256" key="11">
    <source>
        <dbReference type="ARBA" id="ARBA00023264"/>
    </source>
</evidence>
<keyword evidence="7 12" id="KW-1133">Transmembrane helix</keyword>
<evidence type="ECO:0000256" key="2">
    <source>
        <dbReference type="ARBA" id="ARBA00022475"/>
    </source>
</evidence>
<dbReference type="EMBL" id="JAIOUQ010000009">
    <property type="protein sequence ID" value="MBZ2165951.1"/>
    <property type="molecule type" value="Genomic_DNA"/>
</dbReference>
<dbReference type="AlphaFoldDB" id="A0A8T5V264"/>
<dbReference type="EC" id="2.5.1.42" evidence="12"/>
<feature type="transmembrane region" description="Helical" evidence="12">
    <location>
        <begin position="261"/>
        <end position="281"/>
    </location>
</feature>
<comment type="subcellular location">
    <subcellularLocation>
        <location evidence="1 12">Cell membrane</location>
        <topology evidence="1 12">Multi-pass membrane protein</topology>
    </subcellularLocation>
</comment>
<dbReference type="HAMAP" id="MF_01286">
    <property type="entry name" value="DGGGP_synth"/>
    <property type="match status" value="1"/>
</dbReference>
<dbReference type="InterPro" id="IPR023547">
    <property type="entry name" value="DGGGP_synth"/>
</dbReference>
<evidence type="ECO:0000256" key="1">
    <source>
        <dbReference type="ARBA" id="ARBA00004651"/>
    </source>
</evidence>
<keyword evidence="10 12" id="KW-0594">Phospholipid biosynthesis</keyword>
<feature type="transmembrane region" description="Helical" evidence="12">
    <location>
        <begin position="76"/>
        <end position="94"/>
    </location>
</feature>
<dbReference type="CDD" id="cd13961">
    <property type="entry name" value="PT_UbiA_DGGGPS"/>
    <property type="match status" value="1"/>
</dbReference>
<keyword evidence="9 12" id="KW-0472">Membrane</keyword>
<dbReference type="GO" id="GO:0005886">
    <property type="term" value="C:plasma membrane"/>
    <property type="evidence" value="ECO:0007669"/>
    <property type="project" value="UniProtKB-SubCell"/>
</dbReference>
<keyword evidence="8 12" id="KW-0443">Lipid metabolism</keyword>
<dbReference type="InterPro" id="IPR050475">
    <property type="entry name" value="Prenyltransferase_related"/>
</dbReference>